<sequence length="79" mass="9230">MASKIGLSLIVVMIIAILATARAYLKHRAFENAFQRQLPVEVWQDGEMHDRGPIERHTHDEVVINGMHYRKQAFEFRIK</sequence>
<accession>A0A6C0FU06</accession>
<dbReference type="RefSeq" id="WP_162357018.1">
    <property type="nucleotide sequence ID" value="NZ_CP048209.1"/>
</dbReference>
<reference evidence="1 2" key="1">
    <citation type="submission" date="2020-01" db="EMBL/GenBank/DDBJ databases">
        <title>Paenibacillus sp. nov., isolated from tomato rhizosphere.</title>
        <authorList>
            <person name="Weon H.-Y."/>
            <person name="Lee S.A."/>
        </authorList>
    </citation>
    <scope>NUCLEOTIDE SEQUENCE [LARGE SCALE GENOMIC DNA]</scope>
    <source>
        <strain evidence="1 2">12200R-189</strain>
    </source>
</reference>
<evidence type="ECO:0008006" key="3">
    <source>
        <dbReference type="Google" id="ProtNLM"/>
    </source>
</evidence>
<evidence type="ECO:0000313" key="2">
    <source>
        <dbReference type="Proteomes" id="UP000476064"/>
    </source>
</evidence>
<dbReference type="Proteomes" id="UP000476064">
    <property type="component" value="Chromosome"/>
</dbReference>
<proteinExistence type="predicted"/>
<keyword evidence="2" id="KW-1185">Reference proteome</keyword>
<dbReference type="EMBL" id="CP048209">
    <property type="protein sequence ID" value="QHT60638.1"/>
    <property type="molecule type" value="Genomic_DNA"/>
</dbReference>
<gene>
    <name evidence="1" type="ORF">GXP70_12265</name>
</gene>
<protein>
    <recommendedName>
        <fullName evidence="3">DUF3139 domain-containing protein</fullName>
    </recommendedName>
</protein>
<dbReference type="AlphaFoldDB" id="A0A6C0FU06"/>
<dbReference type="KEGG" id="plyc:GXP70_12265"/>
<evidence type="ECO:0000313" key="1">
    <source>
        <dbReference type="EMBL" id="QHT60638.1"/>
    </source>
</evidence>
<name>A0A6C0FU06_9BACL</name>
<organism evidence="1 2">
    <name type="scientific">Paenibacillus lycopersici</name>
    <dbReference type="NCBI Taxonomy" id="2704462"/>
    <lineage>
        <taxon>Bacteria</taxon>
        <taxon>Bacillati</taxon>
        <taxon>Bacillota</taxon>
        <taxon>Bacilli</taxon>
        <taxon>Bacillales</taxon>
        <taxon>Paenibacillaceae</taxon>
        <taxon>Paenibacillus</taxon>
    </lineage>
</organism>